<reference evidence="1 2" key="1">
    <citation type="journal article" date="2016" name="Proc. Natl. Acad. Sci. U.S.A.">
        <title>Comparative genomics of biotechnologically important yeasts.</title>
        <authorList>
            <person name="Riley R."/>
            <person name="Haridas S."/>
            <person name="Wolfe K.H."/>
            <person name="Lopes M.R."/>
            <person name="Hittinger C.T."/>
            <person name="Goeker M."/>
            <person name="Salamov A.A."/>
            <person name="Wisecaver J.H."/>
            <person name="Long T.M."/>
            <person name="Calvey C.H."/>
            <person name="Aerts A.L."/>
            <person name="Barry K.W."/>
            <person name="Choi C."/>
            <person name="Clum A."/>
            <person name="Coughlan A.Y."/>
            <person name="Deshpande S."/>
            <person name="Douglass A.P."/>
            <person name="Hanson S.J."/>
            <person name="Klenk H.-P."/>
            <person name="LaButti K.M."/>
            <person name="Lapidus A."/>
            <person name="Lindquist E.A."/>
            <person name="Lipzen A.M."/>
            <person name="Meier-Kolthoff J.P."/>
            <person name="Ohm R.A."/>
            <person name="Otillar R.P."/>
            <person name="Pangilinan J.L."/>
            <person name="Peng Y."/>
            <person name="Rokas A."/>
            <person name="Rosa C.A."/>
            <person name="Scheuner C."/>
            <person name="Sibirny A.A."/>
            <person name="Slot J.C."/>
            <person name="Stielow J.B."/>
            <person name="Sun H."/>
            <person name="Kurtzman C.P."/>
            <person name="Blackwell M."/>
            <person name="Grigoriev I.V."/>
            <person name="Jeffries T.W."/>
        </authorList>
    </citation>
    <scope>NUCLEOTIDE SEQUENCE [LARGE SCALE GENOMIC DNA]</scope>
    <source>
        <strain evidence="1 2">NRRL Y-2026</strain>
    </source>
</reference>
<dbReference type="STRING" id="763406.A0A1E3NFF3"/>
<protein>
    <recommendedName>
        <fullName evidence="3">Dethiobiotin synthase</fullName>
    </recommendedName>
</protein>
<sequence>MTPRVFVAGTDTDIGKTFISALTVKKWEFDYWKPIQTGLSEDQGDTKTVKQLLRESGGIPRTSNIFEPTLTYMKPLSPWRCTVLEKQSSINVESIEIPVSENERALNGMIIEGAGGLLVPISKNSFTTDLIRKLDASVILVARSELGTLNHTLMSLEILKQNKIPVIGVILNGALNGDNAAALSELGVRIIAQVPIVKSLDEAIDYIPTIDLLTQA</sequence>
<dbReference type="OrthoDB" id="425114at2759"/>
<dbReference type="Gene3D" id="3.40.50.300">
    <property type="entry name" value="P-loop containing nucleotide triphosphate hydrolases"/>
    <property type="match status" value="1"/>
</dbReference>
<dbReference type="GO" id="GO:0004141">
    <property type="term" value="F:dethiobiotin synthase activity"/>
    <property type="evidence" value="ECO:0007669"/>
    <property type="project" value="EnsemblFungi"/>
</dbReference>
<dbReference type="GO" id="GO:0000287">
    <property type="term" value="F:magnesium ion binding"/>
    <property type="evidence" value="ECO:0007669"/>
    <property type="project" value="InterPro"/>
</dbReference>
<dbReference type="GO" id="GO:0005524">
    <property type="term" value="F:ATP binding"/>
    <property type="evidence" value="ECO:0007669"/>
    <property type="project" value="InterPro"/>
</dbReference>
<dbReference type="InterPro" id="IPR004472">
    <property type="entry name" value="DTB_synth_BioD"/>
</dbReference>
<dbReference type="HAMAP" id="MF_00336">
    <property type="entry name" value="BioD"/>
    <property type="match status" value="1"/>
</dbReference>
<keyword evidence="2" id="KW-1185">Reference proteome</keyword>
<dbReference type="Proteomes" id="UP000094455">
    <property type="component" value="Unassembled WGS sequence"/>
</dbReference>
<gene>
    <name evidence="1" type="ORF">PICMEDRAFT_18527</name>
</gene>
<name>A0A1E3NFF3_9ASCO</name>
<dbReference type="PIRSF" id="PIRSF006755">
    <property type="entry name" value="DTB_synth"/>
    <property type="match status" value="1"/>
</dbReference>
<dbReference type="InterPro" id="IPR027417">
    <property type="entry name" value="P-loop_NTPase"/>
</dbReference>
<dbReference type="UniPathway" id="UPA00078"/>
<evidence type="ECO:0000313" key="1">
    <source>
        <dbReference type="EMBL" id="ODQ44053.1"/>
    </source>
</evidence>
<accession>A0A1E3NFF3</accession>
<dbReference type="SUPFAM" id="SSF52540">
    <property type="entry name" value="P-loop containing nucleoside triphosphate hydrolases"/>
    <property type="match status" value="1"/>
</dbReference>
<dbReference type="Pfam" id="PF13500">
    <property type="entry name" value="AAA_26"/>
    <property type="match status" value="1"/>
</dbReference>
<organism evidence="1 2">
    <name type="scientific">Pichia membranifaciens NRRL Y-2026</name>
    <dbReference type="NCBI Taxonomy" id="763406"/>
    <lineage>
        <taxon>Eukaryota</taxon>
        <taxon>Fungi</taxon>
        <taxon>Dikarya</taxon>
        <taxon>Ascomycota</taxon>
        <taxon>Saccharomycotina</taxon>
        <taxon>Pichiomycetes</taxon>
        <taxon>Pichiales</taxon>
        <taxon>Pichiaceae</taxon>
        <taxon>Pichia</taxon>
    </lineage>
</organism>
<evidence type="ECO:0008006" key="3">
    <source>
        <dbReference type="Google" id="ProtNLM"/>
    </source>
</evidence>
<dbReference type="AlphaFoldDB" id="A0A1E3NFF3"/>
<evidence type="ECO:0000313" key="2">
    <source>
        <dbReference type="Proteomes" id="UP000094455"/>
    </source>
</evidence>
<dbReference type="PANTHER" id="PTHR43210:SF5">
    <property type="entry name" value="DETHIOBIOTIN SYNTHETASE"/>
    <property type="match status" value="1"/>
</dbReference>
<proteinExistence type="inferred from homology"/>
<dbReference type="RefSeq" id="XP_019015166.1">
    <property type="nucleotide sequence ID" value="XM_019162043.1"/>
</dbReference>
<dbReference type="CDD" id="cd03109">
    <property type="entry name" value="DTBS"/>
    <property type="match status" value="1"/>
</dbReference>
<dbReference type="GO" id="GO:0009102">
    <property type="term" value="P:biotin biosynthetic process"/>
    <property type="evidence" value="ECO:0007669"/>
    <property type="project" value="UniProtKB-UniPathway"/>
</dbReference>
<dbReference type="NCBIfam" id="TIGR00347">
    <property type="entry name" value="bioD"/>
    <property type="match status" value="1"/>
</dbReference>
<dbReference type="GeneID" id="30178730"/>
<dbReference type="PANTHER" id="PTHR43210">
    <property type="entry name" value="DETHIOBIOTIN SYNTHETASE"/>
    <property type="match status" value="1"/>
</dbReference>
<dbReference type="EMBL" id="KV454009">
    <property type="protein sequence ID" value="ODQ44053.1"/>
    <property type="molecule type" value="Genomic_DNA"/>
</dbReference>